<keyword evidence="2" id="KW-0964">Secreted</keyword>
<dbReference type="GeneID" id="114853922"/>
<dbReference type="SMART" id="SM00643">
    <property type="entry name" value="C345C"/>
    <property type="match status" value="1"/>
</dbReference>
<dbReference type="KEGG" id="bspl:114853922"/>
<dbReference type="InterPro" id="IPR011626">
    <property type="entry name" value="Alpha-macroglobulin_TED"/>
</dbReference>
<dbReference type="InterPro" id="IPR036595">
    <property type="entry name" value="A-macroglobulin_rcpt-bd_sf"/>
</dbReference>
<evidence type="ECO:0000256" key="3">
    <source>
        <dbReference type="ARBA" id="ARBA00022966"/>
    </source>
</evidence>
<dbReference type="InterPro" id="IPR000020">
    <property type="entry name" value="Anaphylatoxin/fibulin"/>
</dbReference>
<evidence type="ECO:0000256" key="2">
    <source>
        <dbReference type="ARBA" id="ARBA00022525"/>
    </source>
</evidence>
<evidence type="ECO:0000313" key="10">
    <source>
        <dbReference type="RefSeq" id="XP_055364358.1"/>
    </source>
</evidence>
<dbReference type="PROSITE" id="PS50189">
    <property type="entry name" value="NTR"/>
    <property type="match status" value="1"/>
</dbReference>
<keyword evidence="5" id="KW-0732">Signal</keyword>
<dbReference type="SUPFAM" id="SSF48239">
    <property type="entry name" value="Terpenoid cyclases/Protein prenyltransferases"/>
    <property type="match status" value="1"/>
</dbReference>
<dbReference type="Pfam" id="PF00207">
    <property type="entry name" value="A2M"/>
    <property type="match status" value="1"/>
</dbReference>
<evidence type="ECO:0000259" key="6">
    <source>
        <dbReference type="PROSITE" id="PS01178"/>
    </source>
</evidence>
<dbReference type="InterPro" id="IPR008993">
    <property type="entry name" value="TIMP-like_OB-fold"/>
</dbReference>
<dbReference type="Gene3D" id="2.60.40.1930">
    <property type="match status" value="3"/>
</dbReference>
<dbReference type="Gene3D" id="2.40.50.120">
    <property type="match status" value="1"/>
</dbReference>
<dbReference type="CDD" id="cd03583">
    <property type="entry name" value="NTR_complement_C3"/>
    <property type="match status" value="1"/>
</dbReference>
<dbReference type="InterPro" id="IPR008930">
    <property type="entry name" value="Terpenoid_cyclase/PrenylTrfase"/>
</dbReference>
<dbReference type="Gene3D" id="2.20.130.20">
    <property type="match status" value="1"/>
</dbReference>
<dbReference type="CDD" id="cd02896">
    <property type="entry name" value="complement_C3_C4_C5"/>
    <property type="match status" value="1"/>
</dbReference>
<dbReference type="PROSITE" id="PS00477">
    <property type="entry name" value="ALPHA_2_MACROGLOBULIN"/>
    <property type="match status" value="1"/>
</dbReference>
<dbReference type="PANTHER" id="PTHR11412:SF81">
    <property type="entry name" value="COMPLEMENT C3"/>
    <property type="match status" value="1"/>
</dbReference>
<dbReference type="Pfam" id="PF01835">
    <property type="entry name" value="MG2"/>
    <property type="match status" value="1"/>
</dbReference>
<dbReference type="RefSeq" id="XP_029003662.1">
    <property type="nucleotide sequence ID" value="XM_029147829.2"/>
</dbReference>
<proteinExistence type="predicted"/>
<dbReference type="SUPFAM" id="SSF50242">
    <property type="entry name" value="TIMP-like"/>
    <property type="match status" value="1"/>
</dbReference>
<dbReference type="SMART" id="SM01359">
    <property type="entry name" value="A2M_N_2"/>
    <property type="match status" value="1"/>
</dbReference>
<keyword evidence="3" id="KW-0882">Thioester bond</keyword>
<dbReference type="Gene3D" id="1.20.91.20">
    <property type="entry name" value="Anaphylotoxins (complement system)"/>
    <property type="match status" value="1"/>
</dbReference>
<dbReference type="InterPro" id="IPR041425">
    <property type="entry name" value="C3/4/5_MG1"/>
</dbReference>
<dbReference type="Gene3D" id="2.60.40.1940">
    <property type="match status" value="1"/>
</dbReference>
<dbReference type="SUPFAM" id="SSF47686">
    <property type="entry name" value="Anaphylotoxins (complement system)"/>
    <property type="match status" value="1"/>
</dbReference>
<evidence type="ECO:0000256" key="4">
    <source>
        <dbReference type="ARBA" id="ARBA00023157"/>
    </source>
</evidence>
<dbReference type="FunFam" id="2.40.50.120:FF:000013">
    <property type="entry name" value="Complement C3"/>
    <property type="match status" value="1"/>
</dbReference>
<dbReference type="FunFam" id="2.60.40.10:FF:000155">
    <property type="entry name" value="complement C3 isoform X1"/>
    <property type="match status" value="1"/>
</dbReference>
<dbReference type="Pfam" id="PF17789">
    <property type="entry name" value="MG4"/>
    <property type="match status" value="1"/>
</dbReference>
<accession>A0A6P7MBG7</accession>
<dbReference type="CDD" id="cd00017">
    <property type="entry name" value="ANATO"/>
    <property type="match status" value="1"/>
</dbReference>
<dbReference type="Proteomes" id="UP000515150">
    <property type="component" value="Chromosome 4"/>
</dbReference>
<dbReference type="Pfam" id="PF01821">
    <property type="entry name" value="ANATO"/>
    <property type="match status" value="1"/>
</dbReference>
<dbReference type="Pfam" id="PF17790">
    <property type="entry name" value="MG1"/>
    <property type="match status" value="1"/>
</dbReference>
<dbReference type="InterPro" id="IPR018933">
    <property type="entry name" value="Netrin_module_non-TIMP"/>
</dbReference>
<dbReference type="PROSITE" id="PS01178">
    <property type="entry name" value="ANAPHYLATOXIN_2"/>
    <property type="match status" value="1"/>
</dbReference>
<dbReference type="OrthoDB" id="6359008at2759"/>
<dbReference type="Pfam" id="PF01759">
    <property type="entry name" value="NTR"/>
    <property type="match status" value="1"/>
</dbReference>
<feature type="domain" description="Anaphylatoxin-like" evidence="6">
    <location>
        <begin position="683"/>
        <end position="718"/>
    </location>
</feature>
<dbReference type="Gene3D" id="2.60.120.1540">
    <property type="match status" value="1"/>
</dbReference>
<dbReference type="Gene3D" id="1.50.10.20">
    <property type="match status" value="1"/>
</dbReference>
<evidence type="ECO:0000313" key="9">
    <source>
        <dbReference type="RefSeq" id="XP_029003662.1"/>
    </source>
</evidence>
<dbReference type="SMART" id="SM00104">
    <property type="entry name" value="ANATO"/>
    <property type="match status" value="1"/>
</dbReference>
<dbReference type="InterPro" id="IPR018081">
    <property type="entry name" value="Anaphylatoxin_comp_syst"/>
</dbReference>
<dbReference type="InParanoid" id="A0A6P7MBG7"/>
<dbReference type="InterPro" id="IPR001134">
    <property type="entry name" value="Netrin_domain"/>
</dbReference>
<dbReference type="Pfam" id="PF07678">
    <property type="entry name" value="TED_complement"/>
    <property type="match status" value="1"/>
</dbReference>
<gene>
    <name evidence="9 10" type="primary">LOC114853922</name>
</gene>
<dbReference type="InterPro" id="IPR040839">
    <property type="entry name" value="MG4"/>
</dbReference>
<dbReference type="Pfam" id="PF17791">
    <property type="entry name" value="MG3"/>
    <property type="match status" value="1"/>
</dbReference>
<reference evidence="9 10" key="1">
    <citation type="submission" date="2025-04" db="UniProtKB">
        <authorList>
            <consortium name="RefSeq"/>
        </authorList>
    </citation>
    <scope>IDENTIFICATION</scope>
</reference>
<dbReference type="GO" id="GO:0005615">
    <property type="term" value="C:extracellular space"/>
    <property type="evidence" value="ECO:0007669"/>
    <property type="project" value="InterPro"/>
</dbReference>
<dbReference type="InterPro" id="IPR019742">
    <property type="entry name" value="MacrogloblnA2_CS"/>
</dbReference>
<dbReference type="Pfam" id="PF07703">
    <property type="entry name" value="A2M_BRD"/>
    <property type="match status" value="1"/>
</dbReference>
<dbReference type="InterPro" id="IPR002890">
    <property type="entry name" value="MG2"/>
</dbReference>
<evidence type="ECO:0000313" key="8">
    <source>
        <dbReference type="Proteomes" id="UP000515150"/>
    </source>
</evidence>
<evidence type="ECO:0000256" key="5">
    <source>
        <dbReference type="SAM" id="SignalP"/>
    </source>
</evidence>
<keyword evidence="4" id="KW-1015">Disulfide bond</keyword>
<dbReference type="InterPro" id="IPR050473">
    <property type="entry name" value="A2M/Complement_sys"/>
</dbReference>
<comment type="subcellular location">
    <subcellularLocation>
        <location evidence="1">Secreted</location>
    </subcellularLocation>
</comment>
<sequence>MGSDRIMQCTQLCLLVILALSTLTSWADGSPLEVMSAPNLLRVGTTENVFVEVQDCAAENDINVEITVMNFPTKSKTLNSTTVTLTKAKDFQAFAQIMIPPDDFSKDPKVKEYVYLQAKFPDKMLEKVVMLSFQSGYIFIQTDKTIYTPDSIVNYRLFGVSPGMTPVERSDASVAVEILTPDGVIVKTESKSLSSGIYPGSYQIGEIVSPGQWKIVAKFLSTPQYSYTAEFEVREYVLPSFEVKLSAASTPYFHVDSSEFTINIKATYLFGQEVDGSAFVVFGILEDSEKRSIPGSFQRVQIRRGVGTAKLKKEDIIKTFQSIQQLVGRSIYVTVSVLTESGSEMVEAELRGIQIVTSPYIIRFKKTPQYFKPGFSFNVVVEVLNPDNSPVPNVPVVVNPGAEKTKSSSNGIARLSVNTEQSLRLLTVTAKTDDPKLLPERQATTSMTAHPYTTKGNYYIHIDVNVGDTQVNVKLKPHGTTNAHDITYLILNGGQLVDFGRAKKQSQIFIAKIIPISKTVLPSFRIVAYYHTDDNEVVSDSLWVDVKDSCIGSLSLEPMGKRPYKPRDKTFGLKVRGDPGATVGLVAVDKGVYVLNNKHRLTQKKVWDAVEAYDTGCSPGGGKDSMGVFYDAGLVFQSGTGITTPFRQERKCPTSVRRKRASSVMDVRTSLMSQYGDKLQRECCLDGMRPTPLSYNCERRSEYIIDGANCVQAFLRCCKAIENLLAEKKAESLHLSRSEESEYMDSNEIVSRSKFQESWLWLDIQLPACDHGELNCVSEKTLTSSKAVLPDSITTWYFTGISLSRTHGICVADSLEVTVEKKFFIDLRLPYSAVRGEQLEVKAVLHNYNDDSVTVQLDLIENTDLCSAASKKGKYRQEVTIGAQTTKSIPYVIIPLKFGKFNIEVKAVVKGFFAGDGIIKSLLVVPEGELKKIPITITLDPAKKGGRQQEILRSAISLTDVVPNTPMNTHLSLIGREQMGPLVESVISGVSMGALIFQPMGCGEQNMAFMTLPVIATMYLDKTNQWESVGFDERGKALQHIETGRTNQLKYRKSDGSFAIWPKSQSSTWLTAYVVKVFAMASRLVPVEHSLICDAVKFLILNTQQPDGIFKEIGHVSQRDMIGDVEGRDSDASMTAFCLIALQEARTTCSSSVTSLTGSINKAVAYLENRLQGLTYSYAVAMTSYALANENKLNRRILNNFVSSDSSHWPVPGHHYLTLEATAYALLALVKSGAFEDARPVVRWFNEQRKVEGGYGSTQATIMVYQAVAEYWANAEEPEYNLNVDILLPRKSKATPYKLNRESQFTSRSAKFKDINQDVTVTATGKGEATLTMVSLYYAMPQEKKGNCDRFDMTLELQTEKVEEDTTTYKLIIKLLYKDNEHDAAMTVVDIGLLTGQTPDKDDLDSLSKGHARTIANYEKNTDLSEKGSLIIYLDKVSNKKEEEISFRLHQSVKVGILQPAAVSVYEFYNRSQCVKYYHPKRQQGELLRLCQNNECICAEENCSMQKKGSIPNENRATKACESTIDSKIEYVYKVKLVEFKNSLTTDIYTMQILDPIKQGSFDVGPQGNRTYLGYPHCRVGLGLETGKTYLIMGTSKDIYKDEKKQLYQYVLGENTWIEYWPTSKECQMSNHRATCVGLEFMVNQITVFGCQQK</sequence>
<keyword evidence="8" id="KW-1185">Reference proteome</keyword>
<name>A0A6P7MBG7_BETSP</name>
<evidence type="ECO:0000259" key="7">
    <source>
        <dbReference type="PROSITE" id="PS50189"/>
    </source>
</evidence>
<feature type="chain" id="PRO_5044651653" evidence="5">
    <location>
        <begin position="30"/>
        <end position="1654"/>
    </location>
</feature>
<dbReference type="Gene3D" id="6.20.50.160">
    <property type="match status" value="1"/>
</dbReference>
<dbReference type="InterPro" id="IPR048848">
    <property type="entry name" value="C3_CUB2"/>
</dbReference>
<dbReference type="RefSeq" id="XP_055364358.1">
    <property type="nucleotide sequence ID" value="XM_055508383.1"/>
</dbReference>
<dbReference type="SUPFAM" id="SSF49410">
    <property type="entry name" value="Alpha-macroglobulin receptor domain"/>
    <property type="match status" value="1"/>
</dbReference>
<dbReference type="InterPro" id="IPR013783">
    <property type="entry name" value="Ig-like_fold"/>
</dbReference>
<dbReference type="Gene3D" id="2.60.40.10">
    <property type="entry name" value="Immunoglobulins"/>
    <property type="match status" value="2"/>
</dbReference>
<dbReference type="InterPro" id="IPR047565">
    <property type="entry name" value="Alpha-macroglob_thiol-ester_cl"/>
</dbReference>
<dbReference type="GO" id="GO:0004866">
    <property type="term" value="F:endopeptidase inhibitor activity"/>
    <property type="evidence" value="ECO:0007669"/>
    <property type="project" value="InterPro"/>
</dbReference>
<dbReference type="SMART" id="SM01361">
    <property type="entry name" value="A2M_recep"/>
    <property type="match status" value="1"/>
</dbReference>
<dbReference type="Gene3D" id="2.60.40.690">
    <property type="entry name" value="Alpha-macroglobulin, receptor-binding domain"/>
    <property type="match status" value="1"/>
</dbReference>
<dbReference type="InterPro" id="IPR041555">
    <property type="entry name" value="MG3"/>
</dbReference>
<dbReference type="Pfam" id="PF07677">
    <property type="entry name" value="A2M_recep"/>
    <property type="match status" value="1"/>
</dbReference>
<dbReference type="InterPro" id="IPR011625">
    <property type="entry name" value="A2M_N_BRD"/>
</dbReference>
<dbReference type="SMART" id="SM01419">
    <property type="entry name" value="Thiol-ester_cl"/>
    <property type="match status" value="1"/>
</dbReference>
<feature type="domain" description="NTR" evidence="7">
    <location>
        <begin position="1503"/>
        <end position="1651"/>
    </location>
</feature>
<protein>
    <submittedName>
        <fullName evidence="9">Complement C3-like isoform X1</fullName>
    </submittedName>
    <submittedName>
        <fullName evidence="10">Complement C3-like isoform X2</fullName>
    </submittedName>
</protein>
<dbReference type="SMART" id="SM01360">
    <property type="entry name" value="A2M"/>
    <property type="match status" value="1"/>
</dbReference>
<evidence type="ECO:0000256" key="1">
    <source>
        <dbReference type="ARBA" id="ARBA00004613"/>
    </source>
</evidence>
<dbReference type="InterPro" id="IPR009048">
    <property type="entry name" value="A-macroglobulin_rcpt-bd"/>
</dbReference>
<dbReference type="FunFam" id="2.60.40.1940:FF:000001">
    <property type="entry name" value="Complement component C3"/>
    <property type="match status" value="1"/>
</dbReference>
<organism evidence="8 9">
    <name type="scientific">Betta splendens</name>
    <name type="common">Siamese fighting fish</name>
    <dbReference type="NCBI Taxonomy" id="158456"/>
    <lineage>
        <taxon>Eukaryota</taxon>
        <taxon>Metazoa</taxon>
        <taxon>Chordata</taxon>
        <taxon>Craniata</taxon>
        <taxon>Vertebrata</taxon>
        <taxon>Euteleostomi</taxon>
        <taxon>Actinopterygii</taxon>
        <taxon>Neopterygii</taxon>
        <taxon>Teleostei</taxon>
        <taxon>Neoteleostei</taxon>
        <taxon>Acanthomorphata</taxon>
        <taxon>Anabantaria</taxon>
        <taxon>Anabantiformes</taxon>
        <taxon>Anabantoidei</taxon>
        <taxon>Osphronemidae</taxon>
        <taxon>Betta</taxon>
    </lineage>
</organism>
<dbReference type="Pfam" id="PF21308">
    <property type="entry name" value="C3_CUB2"/>
    <property type="match status" value="1"/>
</dbReference>
<dbReference type="InterPro" id="IPR035815">
    <property type="entry name" value="NTR_complement_C3"/>
</dbReference>
<dbReference type="PANTHER" id="PTHR11412">
    <property type="entry name" value="MACROGLOBULIN / COMPLEMENT"/>
    <property type="match status" value="1"/>
</dbReference>
<feature type="signal peptide" evidence="5">
    <location>
        <begin position="1"/>
        <end position="29"/>
    </location>
</feature>
<dbReference type="InterPro" id="IPR001599">
    <property type="entry name" value="Macroglobln_a2"/>
</dbReference>